<evidence type="ECO:0000313" key="2">
    <source>
        <dbReference type="EMBL" id="QIW97058.1"/>
    </source>
</evidence>
<dbReference type="Proteomes" id="UP000503462">
    <property type="component" value="Chromosome 2"/>
</dbReference>
<gene>
    <name evidence="2" type="ORF">AMS68_002576</name>
</gene>
<proteinExistence type="predicted"/>
<evidence type="ECO:0008006" key="4">
    <source>
        <dbReference type="Google" id="ProtNLM"/>
    </source>
</evidence>
<feature type="compositionally biased region" description="Polar residues" evidence="1">
    <location>
        <begin position="164"/>
        <end position="176"/>
    </location>
</feature>
<feature type="region of interest" description="Disordered" evidence="1">
    <location>
        <begin position="109"/>
        <end position="246"/>
    </location>
</feature>
<dbReference type="EMBL" id="CP051140">
    <property type="protein sequence ID" value="QIW97058.1"/>
    <property type="molecule type" value="Genomic_DNA"/>
</dbReference>
<dbReference type="Gene3D" id="1.10.167.10">
    <property type="entry name" value="Regulator of G-protein Signalling 4, domain 2"/>
    <property type="match status" value="1"/>
</dbReference>
<organism evidence="2 3">
    <name type="scientific">Peltaster fructicola</name>
    <dbReference type="NCBI Taxonomy" id="286661"/>
    <lineage>
        <taxon>Eukaryota</taxon>
        <taxon>Fungi</taxon>
        <taxon>Dikarya</taxon>
        <taxon>Ascomycota</taxon>
        <taxon>Pezizomycotina</taxon>
        <taxon>Dothideomycetes</taxon>
        <taxon>Dothideomycetes incertae sedis</taxon>
        <taxon>Peltaster</taxon>
    </lineage>
</organism>
<reference evidence="2 3" key="1">
    <citation type="journal article" date="2016" name="Sci. Rep.">
        <title>Peltaster fructicola genome reveals evolution from an invasive phytopathogen to an ectophytic parasite.</title>
        <authorList>
            <person name="Xu C."/>
            <person name="Chen H."/>
            <person name="Gleason M.L."/>
            <person name="Xu J.R."/>
            <person name="Liu H."/>
            <person name="Zhang R."/>
            <person name="Sun G."/>
        </authorList>
    </citation>
    <scope>NUCLEOTIDE SEQUENCE [LARGE SCALE GENOMIC DNA]</scope>
    <source>
        <strain evidence="2 3">LNHT1506</strain>
    </source>
</reference>
<dbReference type="SUPFAM" id="SSF48097">
    <property type="entry name" value="Regulator of G-protein signaling, RGS"/>
    <property type="match status" value="1"/>
</dbReference>
<dbReference type="InterPro" id="IPR044926">
    <property type="entry name" value="RGS_subdomain_2"/>
</dbReference>
<name>A0A6H0XR08_9PEZI</name>
<feature type="compositionally biased region" description="Polar residues" evidence="1">
    <location>
        <begin position="185"/>
        <end position="195"/>
    </location>
</feature>
<accession>A0A6H0XR08</accession>
<evidence type="ECO:0000256" key="1">
    <source>
        <dbReference type="SAM" id="MobiDB-lite"/>
    </source>
</evidence>
<dbReference type="AlphaFoldDB" id="A0A6H0XR08"/>
<feature type="compositionally biased region" description="Low complexity" evidence="1">
    <location>
        <begin position="201"/>
        <end position="217"/>
    </location>
</feature>
<sequence>MDAGRYGKHYAKMLSKAAEGAEPSAKDRDYVKLLWVRLIDAYIAPNGSREVNLPSFVRDPILNAPTEPMPPASETLDLAVKKTYELMEESVLVPFLNSCSDAEVVAHNERQTLSAPNEEHSSMFSRMKKSREASPPHSADGHTSGGHRMIPPKARFGGKHSGAALSTSMSNTSDANWSGPGMTDDSGSTGSPTNESPMTPPMSSASSDPYSSLSSSPKHSRDTGMWKKLGRLSGMGKKKGSGFYDN</sequence>
<protein>
    <recommendedName>
        <fullName evidence="4">RGS domain-containing protein</fullName>
    </recommendedName>
</protein>
<keyword evidence="3" id="KW-1185">Reference proteome</keyword>
<dbReference type="OrthoDB" id="10266999at2759"/>
<dbReference type="InterPro" id="IPR036305">
    <property type="entry name" value="RGS_sf"/>
</dbReference>
<evidence type="ECO:0000313" key="3">
    <source>
        <dbReference type="Proteomes" id="UP000503462"/>
    </source>
</evidence>